<organism evidence="9 10">
    <name type="scientific">Phenylobacterium montanum</name>
    <dbReference type="NCBI Taxonomy" id="2823693"/>
    <lineage>
        <taxon>Bacteria</taxon>
        <taxon>Pseudomonadati</taxon>
        <taxon>Pseudomonadota</taxon>
        <taxon>Alphaproteobacteria</taxon>
        <taxon>Caulobacterales</taxon>
        <taxon>Caulobacteraceae</taxon>
        <taxon>Phenylobacterium</taxon>
    </lineage>
</organism>
<evidence type="ECO:0000256" key="4">
    <source>
        <dbReference type="ARBA" id="ARBA00022989"/>
    </source>
</evidence>
<evidence type="ECO:0000256" key="3">
    <source>
        <dbReference type="ARBA" id="ARBA00022692"/>
    </source>
</evidence>
<feature type="transmembrane region" description="Helical" evidence="6">
    <location>
        <begin position="805"/>
        <end position="830"/>
    </location>
</feature>
<sequence>MSSLGLAFRFAGRELRGGVRGFRIFLACLAVGVTAIAAASSTAEAFRRGLASQAREILGGDVAVSVQQRNFTPAERAAFARLGQVVYAAGGEAMATAPGGERRLVEIRGVSPGYPLAGQVQLQGAPGLAQALAVSPEGPGAAVEPALMQRLNLKLGDRFLVGDQTFVARAVLLGEPDRLGRGFALGPRVLTSLAAVQSSPFMGPGTLHAETARIALPAGQDPAKAVKALRAALPGDPVRIRDRGDAAPGARKLIDRLDYFLGFIGLASLLAGGLGVFGAVQAYLETRKGSIAVLKALGAEGPLARAVYLIQIAALSALGVGIGLVVGAAIPLVLGAVVQNSLPVPALFAIYPLPLAKAGLFGLLAAAAFSLEPLAWARATSPASLLRQDLASRVGFTPEAVGAVLAGLGLAGLTLATAPNLALAGGMIGAVAVSLAVLWALGRLAVWGAGRLRGLVRGPWRLGLANLAGPRSAARTATPAIGLAVALLSAVVLIQSSLLDQVRAVAPKSAPAVVFTEIPQGRAEAFDRAVAAGMGPLNPDVYQRFPFVTGRITGLKGRPVDRKAIRESQRWAYDNDLSLSVIGPEPRDAGVVQGRWWPADYAGPPLVAMSADVAAAGGLKVGDSLTLQVLGRDIEARVGALRKVDFGGFGPDFAVILNPHALEGAPLRSVAIARMDRAHELALTRSLGRDFPMVNVISVREQLETAAALFDRLALAVRAAAGVAALAGLLVLAGSIAAGAQARAREAALLKVLGAARRQILLAYVVEYGAVGLVAGLAGAALGAASAWPVVVKLFEARWSMDWGGLAALLAAAAGLTGAGGLVAAAHALARRPAPVLRQP</sequence>
<evidence type="ECO:0000256" key="5">
    <source>
        <dbReference type="ARBA" id="ARBA00023136"/>
    </source>
</evidence>
<feature type="transmembrane region" description="Helical" evidence="6">
    <location>
        <begin position="259"/>
        <end position="284"/>
    </location>
</feature>
<evidence type="ECO:0000259" key="7">
    <source>
        <dbReference type="Pfam" id="PF02687"/>
    </source>
</evidence>
<dbReference type="KEGG" id="caul:KCG34_15010"/>
<feature type="domain" description="MacB-like periplasmic core" evidence="8">
    <location>
        <begin position="26"/>
        <end position="231"/>
    </location>
</feature>
<dbReference type="AlphaFoldDB" id="A0A975IT23"/>
<name>A0A975IT23_9CAUL</name>
<dbReference type="InterPro" id="IPR025857">
    <property type="entry name" value="MacB_PCD"/>
</dbReference>
<feature type="transmembrane region" description="Helical" evidence="6">
    <location>
        <begin position="719"/>
        <end position="740"/>
    </location>
</feature>
<dbReference type="EMBL" id="CP073078">
    <property type="protein sequence ID" value="QUD86402.1"/>
    <property type="molecule type" value="Genomic_DNA"/>
</dbReference>
<dbReference type="Proteomes" id="UP000676409">
    <property type="component" value="Chromosome"/>
</dbReference>
<dbReference type="InterPro" id="IPR038766">
    <property type="entry name" value="Membrane_comp_ABC_pdt"/>
</dbReference>
<feature type="domain" description="ABC3 transporter permease C-terminal" evidence="7">
    <location>
        <begin position="720"/>
        <end position="829"/>
    </location>
</feature>
<keyword evidence="10" id="KW-1185">Reference proteome</keyword>
<feature type="transmembrane region" description="Helical" evidence="6">
    <location>
        <begin position="761"/>
        <end position="785"/>
    </location>
</feature>
<dbReference type="PANTHER" id="PTHR30287:SF1">
    <property type="entry name" value="INNER MEMBRANE PROTEIN"/>
    <property type="match status" value="1"/>
</dbReference>
<reference evidence="9" key="1">
    <citation type="submission" date="2021-04" db="EMBL/GenBank/DDBJ databases">
        <title>The complete genome sequence of Caulobacter sp. S6.</title>
        <authorList>
            <person name="Tang Y."/>
            <person name="Ouyang W."/>
            <person name="Liu Q."/>
            <person name="Huang B."/>
            <person name="Guo Z."/>
            <person name="Lei P."/>
        </authorList>
    </citation>
    <scope>NUCLEOTIDE SEQUENCE</scope>
    <source>
        <strain evidence="9">S6</strain>
    </source>
</reference>
<gene>
    <name evidence="9" type="ORF">KCG34_15010</name>
</gene>
<dbReference type="PANTHER" id="PTHR30287">
    <property type="entry name" value="MEMBRANE COMPONENT OF PREDICTED ABC SUPERFAMILY METABOLITE UPTAKE TRANSPORTER"/>
    <property type="match status" value="1"/>
</dbReference>
<keyword evidence="4 6" id="KW-1133">Transmembrane helix</keyword>
<keyword evidence="2" id="KW-1003">Cell membrane</keyword>
<dbReference type="GO" id="GO:0005886">
    <property type="term" value="C:plasma membrane"/>
    <property type="evidence" value="ECO:0007669"/>
    <property type="project" value="UniProtKB-SubCell"/>
</dbReference>
<protein>
    <submittedName>
        <fullName evidence="9">FtsX-like permease family protein</fullName>
    </submittedName>
</protein>
<feature type="transmembrane region" description="Helical" evidence="6">
    <location>
        <begin position="421"/>
        <end position="441"/>
    </location>
</feature>
<evidence type="ECO:0000256" key="6">
    <source>
        <dbReference type="SAM" id="Phobius"/>
    </source>
</evidence>
<feature type="transmembrane region" description="Helical" evidence="6">
    <location>
        <begin position="396"/>
        <end position="415"/>
    </location>
</feature>
<dbReference type="RefSeq" id="WP_211936454.1">
    <property type="nucleotide sequence ID" value="NZ_CP073078.1"/>
</dbReference>
<proteinExistence type="predicted"/>
<evidence type="ECO:0000313" key="9">
    <source>
        <dbReference type="EMBL" id="QUD86402.1"/>
    </source>
</evidence>
<keyword evidence="5 6" id="KW-0472">Membrane</keyword>
<feature type="domain" description="ABC3 transporter permease C-terminal" evidence="7">
    <location>
        <begin position="263"/>
        <end position="377"/>
    </location>
</feature>
<evidence type="ECO:0000313" key="10">
    <source>
        <dbReference type="Proteomes" id="UP000676409"/>
    </source>
</evidence>
<dbReference type="Pfam" id="PF12704">
    <property type="entry name" value="MacB_PCD"/>
    <property type="match status" value="1"/>
</dbReference>
<dbReference type="InterPro" id="IPR003838">
    <property type="entry name" value="ABC3_permease_C"/>
</dbReference>
<dbReference type="Pfam" id="PF02687">
    <property type="entry name" value="FtsX"/>
    <property type="match status" value="2"/>
</dbReference>
<feature type="transmembrane region" description="Helical" evidence="6">
    <location>
        <begin position="480"/>
        <end position="499"/>
    </location>
</feature>
<accession>A0A975IT23</accession>
<evidence type="ECO:0000259" key="8">
    <source>
        <dbReference type="Pfam" id="PF12704"/>
    </source>
</evidence>
<keyword evidence="3 6" id="KW-0812">Transmembrane</keyword>
<comment type="subcellular location">
    <subcellularLocation>
        <location evidence="1">Cell membrane</location>
        <topology evidence="1">Multi-pass membrane protein</topology>
    </subcellularLocation>
</comment>
<feature type="transmembrane region" description="Helical" evidence="6">
    <location>
        <begin position="305"/>
        <end position="338"/>
    </location>
</feature>
<feature type="transmembrane region" description="Helical" evidence="6">
    <location>
        <begin position="358"/>
        <end position="376"/>
    </location>
</feature>
<evidence type="ECO:0000256" key="1">
    <source>
        <dbReference type="ARBA" id="ARBA00004651"/>
    </source>
</evidence>
<evidence type="ECO:0000256" key="2">
    <source>
        <dbReference type="ARBA" id="ARBA00022475"/>
    </source>
</evidence>